<dbReference type="CDD" id="cd05374">
    <property type="entry name" value="17beta-HSD-like_SDR_c"/>
    <property type="match status" value="1"/>
</dbReference>
<evidence type="ECO:0000313" key="5">
    <source>
        <dbReference type="EMBL" id="RLP82247.1"/>
    </source>
</evidence>
<dbReference type="GO" id="GO:0016491">
    <property type="term" value="F:oxidoreductase activity"/>
    <property type="evidence" value="ECO:0007669"/>
    <property type="project" value="UniProtKB-KW"/>
</dbReference>
<dbReference type="InterPro" id="IPR020904">
    <property type="entry name" value="Sc_DH/Rdtase_CS"/>
</dbReference>
<sequence length="282" mass="29757">MTHTILISGVSGGLGRSFATAALDAGHTVVGTLRKPEQIAAFEALAPGRAHGILLDVTDTPAIAPAIERIEREIGPITALVNNAGYGVEGTFEETPLDTVREQFEVNVFGVIELTRAVLPYLRSRRAGHVVFITSMGGLRAFPGLTAYNSTKYAVEGLADALRPELAGLGIHVTSIEPGGFRTNWAGSSMTRVPRTIPDYDALMDPIREHRNRASGHQLGNPDAAGAALLTVLDAETPPAHLMLGSDALRLVAEARADFAAEAEAWRAVSVSTDFADGITLG</sequence>
<evidence type="ECO:0000259" key="4">
    <source>
        <dbReference type="SMART" id="SM00822"/>
    </source>
</evidence>
<dbReference type="InterPro" id="IPR036291">
    <property type="entry name" value="NAD(P)-bd_dom_sf"/>
</dbReference>
<dbReference type="PANTHER" id="PTHR43976">
    <property type="entry name" value="SHORT CHAIN DEHYDROGENASE"/>
    <property type="match status" value="1"/>
</dbReference>
<dbReference type="Proteomes" id="UP000269438">
    <property type="component" value="Unassembled WGS sequence"/>
</dbReference>
<evidence type="ECO:0000313" key="6">
    <source>
        <dbReference type="Proteomes" id="UP000269438"/>
    </source>
</evidence>
<dbReference type="Gene3D" id="3.40.50.720">
    <property type="entry name" value="NAD(P)-binding Rossmann-like Domain"/>
    <property type="match status" value="1"/>
</dbReference>
<dbReference type="SMART" id="SM00822">
    <property type="entry name" value="PKS_KR"/>
    <property type="match status" value="1"/>
</dbReference>
<evidence type="ECO:0000256" key="1">
    <source>
        <dbReference type="ARBA" id="ARBA00006484"/>
    </source>
</evidence>
<dbReference type="AlphaFoldDB" id="A0A3L7API4"/>
<dbReference type="OrthoDB" id="9792003at2"/>
<dbReference type="RefSeq" id="WP_121688784.1">
    <property type="nucleotide sequence ID" value="NZ_RCUY01000009.1"/>
</dbReference>
<keyword evidence="6" id="KW-1185">Reference proteome</keyword>
<proteinExistence type="inferred from homology"/>
<dbReference type="InterPro" id="IPR002347">
    <property type="entry name" value="SDR_fam"/>
</dbReference>
<evidence type="ECO:0000256" key="2">
    <source>
        <dbReference type="ARBA" id="ARBA00023002"/>
    </source>
</evidence>
<dbReference type="SUPFAM" id="SSF51735">
    <property type="entry name" value="NAD(P)-binding Rossmann-fold domains"/>
    <property type="match status" value="1"/>
</dbReference>
<dbReference type="NCBIfam" id="NF004824">
    <property type="entry name" value="PRK06180.1"/>
    <property type="match status" value="1"/>
</dbReference>
<name>A0A3L7API4_9MICO</name>
<protein>
    <submittedName>
        <fullName evidence="5">SDR family NAD(P)-dependent oxidoreductase</fullName>
    </submittedName>
</protein>
<reference evidence="5 6" key="1">
    <citation type="submission" date="2018-10" db="EMBL/GenBank/DDBJ databases">
        <authorList>
            <person name="Li J."/>
        </authorList>
    </citation>
    <scope>NUCLEOTIDE SEQUENCE [LARGE SCALE GENOMIC DNA]</scope>
    <source>
        <strain evidence="5 6">JCM 11654</strain>
    </source>
</reference>
<organism evidence="5 6">
    <name type="scientific">Mycetocola lacteus</name>
    <dbReference type="NCBI Taxonomy" id="76637"/>
    <lineage>
        <taxon>Bacteria</taxon>
        <taxon>Bacillati</taxon>
        <taxon>Actinomycetota</taxon>
        <taxon>Actinomycetes</taxon>
        <taxon>Micrococcales</taxon>
        <taxon>Microbacteriaceae</taxon>
        <taxon>Mycetocola</taxon>
    </lineage>
</organism>
<dbReference type="PANTHER" id="PTHR43976:SF16">
    <property type="entry name" value="SHORT-CHAIN DEHYDROGENASE_REDUCTASE FAMILY PROTEIN"/>
    <property type="match status" value="1"/>
</dbReference>
<dbReference type="InterPro" id="IPR051911">
    <property type="entry name" value="SDR_oxidoreductase"/>
</dbReference>
<keyword evidence="2" id="KW-0560">Oxidoreductase</keyword>
<dbReference type="PROSITE" id="PS00061">
    <property type="entry name" value="ADH_SHORT"/>
    <property type="match status" value="1"/>
</dbReference>
<dbReference type="EMBL" id="RCUY01000009">
    <property type="protein sequence ID" value="RLP82247.1"/>
    <property type="molecule type" value="Genomic_DNA"/>
</dbReference>
<feature type="domain" description="Ketoreductase" evidence="4">
    <location>
        <begin position="3"/>
        <end position="188"/>
    </location>
</feature>
<dbReference type="InterPro" id="IPR057326">
    <property type="entry name" value="KR_dom"/>
</dbReference>
<comment type="similarity">
    <text evidence="1 3">Belongs to the short-chain dehydrogenases/reductases (SDR) family.</text>
</comment>
<dbReference type="Pfam" id="PF00106">
    <property type="entry name" value="adh_short"/>
    <property type="match status" value="1"/>
</dbReference>
<dbReference type="PRINTS" id="PR00080">
    <property type="entry name" value="SDRFAMILY"/>
</dbReference>
<evidence type="ECO:0000256" key="3">
    <source>
        <dbReference type="RuleBase" id="RU000363"/>
    </source>
</evidence>
<dbReference type="PRINTS" id="PR00081">
    <property type="entry name" value="GDHRDH"/>
</dbReference>
<gene>
    <name evidence="5" type="ORF">D9V34_10640</name>
</gene>
<accession>A0A3L7API4</accession>
<comment type="caution">
    <text evidence="5">The sequence shown here is derived from an EMBL/GenBank/DDBJ whole genome shotgun (WGS) entry which is preliminary data.</text>
</comment>